<evidence type="ECO:0000313" key="10">
    <source>
        <dbReference type="Proteomes" id="UP000002279"/>
    </source>
</evidence>
<dbReference type="PANTHER" id="PTHR21540:SF3">
    <property type="entry name" value="E3 UBIQUITIN-PROTEIN LIGASE ZSWIM2"/>
    <property type="match status" value="1"/>
</dbReference>
<dbReference type="PROSITE" id="PS50135">
    <property type="entry name" value="ZF_ZZ_2"/>
    <property type="match status" value="1"/>
</dbReference>
<evidence type="ECO:0000313" key="9">
    <source>
        <dbReference type="Ensembl" id="ENSOANP00000032275.2"/>
    </source>
</evidence>
<dbReference type="Gene3D" id="3.30.40.10">
    <property type="entry name" value="Zinc/RING finger domain, C3HC4 (zinc finger)"/>
    <property type="match status" value="2"/>
</dbReference>
<dbReference type="GeneTree" id="ENSGT00390000006826"/>
<keyword evidence="2 4" id="KW-0863">Zinc-finger</keyword>
<dbReference type="Gene3D" id="3.30.60.90">
    <property type="match status" value="1"/>
</dbReference>
<dbReference type="STRING" id="9258.ENSOANP00000032275"/>
<accession>K7EFG8</accession>
<dbReference type="eggNOG" id="KOG0800">
    <property type="taxonomic scope" value="Eukaryota"/>
</dbReference>
<dbReference type="InterPro" id="IPR000433">
    <property type="entry name" value="Znf_ZZ"/>
</dbReference>
<dbReference type="PROSITE" id="PS50089">
    <property type="entry name" value="ZF_RING_2"/>
    <property type="match status" value="2"/>
</dbReference>
<evidence type="ECO:0000259" key="7">
    <source>
        <dbReference type="PROSITE" id="PS50135"/>
    </source>
</evidence>
<dbReference type="Pfam" id="PF04434">
    <property type="entry name" value="SWIM"/>
    <property type="match status" value="1"/>
</dbReference>
<dbReference type="InterPro" id="IPR039903">
    <property type="entry name" value="Zswim2"/>
</dbReference>
<dbReference type="HOGENOM" id="CLU_840812_0_0_1"/>
<dbReference type="OrthoDB" id="8062037at2759"/>
<feature type="domain" description="RING-type" evidence="6">
    <location>
        <begin position="153"/>
        <end position="205"/>
    </location>
</feature>
<dbReference type="InParanoid" id="K7EFG8"/>
<dbReference type="FunCoup" id="K7EFG8">
    <property type="interactions" value="4"/>
</dbReference>
<feature type="domain" description="SWIM-type" evidence="8">
    <location>
        <begin position="61"/>
        <end position="94"/>
    </location>
</feature>
<protein>
    <submittedName>
        <fullName evidence="9">Zinc finger SWIM-type containing 2</fullName>
    </submittedName>
</protein>
<keyword evidence="10" id="KW-1185">Reference proteome</keyword>
<evidence type="ECO:0000259" key="6">
    <source>
        <dbReference type="PROSITE" id="PS50089"/>
    </source>
</evidence>
<feature type="region of interest" description="Disordered" evidence="5">
    <location>
        <begin position="536"/>
        <end position="578"/>
    </location>
</feature>
<keyword evidence="1" id="KW-0479">Metal-binding</keyword>
<evidence type="ECO:0000256" key="2">
    <source>
        <dbReference type="ARBA" id="ARBA00022771"/>
    </source>
</evidence>
<dbReference type="InterPro" id="IPR013083">
    <property type="entry name" value="Znf_RING/FYVE/PHD"/>
</dbReference>
<reference evidence="9" key="1">
    <citation type="submission" date="2025-08" db="UniProtKB">
        <authorList>
            <consortium name="Ensembl"/>
        </authorList>
    </citation>
    <scope>IDENTIFICATION</scope>
    <source>
        <strain evidence="9">Glennie</strain>
    </source>
</reference>
<dbReference type="SMART" id="SM00291">
    <property type="entry name" value="ZnF_ZZ"/>
    <property type="match status" value="1"/>
</dbReference>
<dbReference type="GO" id="GO:0061630">
    <property type="term" value="F:ubiquitin protein ligase activity"/>
    <property type="evidence" value="ECO:0007669"/>
    <property type="project" value="InterPro"/>
</dbReference>
<feature type="compositionally biased region" description="Basic and acidic residues" evidence="5">
    <location>
        <begin position="564"/>
        <end position="573"/>
    </location>
</feature>
<dbReference type="Bgee" id="ENSOANG00000030404">
    <property type="expression patterns" value="Expressed in testis and 7 other cell types or tissues"/>
</dbReference>
<dbReference type="RefSeq" id="XP_039769016.1">
    <property type="nucleotide sequence ID" value="XM_039913082.1"/>
</dbReference>
<dbReference type="SMART" id="SM00184">
    <property type="entry name" value="RING"/>
    <property type="match status" value="2"/>
</dbReference>
<feature type="domain" description="ZZ-type" evidence="7">
    <location>
        <begin position="236"/>
        <end position="287"/>
    </location>
</feature>
<dbReference type="Ensembl" id="ENSOANT00000041523.2">
    <property type="protein sequence ID" value="ENSOANP00000032275.2"/>
    <property type="gene ID" value="ENSOANG00000030404.2"/>
</dbReference>
<evidence type="ECO:0000256" key="3">
    <source>
        <dbReference type="ARBA" id="ARBA00022833"/>
    </source>
</evidence>
<feature type="region of interest" description="Disordered" evidence="5">
    <location>
        <begin position="1"/>
        <end position="30"/>
    </location>
</feature>
<dbReference type="InterPro" id="IPR007527">
    <property type="entry name" value="Znf_SWIM"/>
</dbReference>
<dbReference type="OMA" id="YNPLTWK"/>
<dbReference type="AlphaFoldDB" id="K7EFG8"/>
<evidence type="ECO:0000256" key="5">
    <source>
        <dbReference type="SAM" id="MobiDB-lite"/>
    </source>
</evidence>
<keyword evidence="3" id="KW-0862">Zinc</keyword>
<name>K7EFG8_ORNAN</name>
<dbReference type="GO" id="GO:0008270">
    <property type="term" value="F:zinc ion binding"/>
    <property type="evidence" value="ECO:0007669"/>
    <property type="project" value="UniProtKB-KW"/>
</dbReference>
<proteinExistence type="predicted"/>
<reference evidence="9" key="2">
    <citation type="submission" date="2025-09" db="UniProtKB">
        <authorList>
            <consortium name="Ensembl"/>
        </authorList>
    </citation>
    <scope>IDENTIFICATION</scope>
    <source>
        <strain evidence="9">Glennie</strain>
    </source>
</reference>
<dbReference type="SUPFAM" id="SSF57850">
    <property type="entry name" value="RING/U-box"/>
    <property type="match status" value="3"/>
</dbReference>
<dbReference type="InterPro" id="IPR001841">
    <property type="entry name" value="Znf_RING"/>
</dbReference>
<dbReference type="CDD" id="cd16494">
    <property type="entry name" value="RING-CH-C4HC3_ZSWM2"/>
    <property type="match status" value="1"/>
</dbReference>
<dbReference type="PANTHER" id="PTHR21540">
    <property type="entry name" value="RING FINGER AND SWIM DOMAIN-CONTAINING PROTEIN 2"/>
    <property type="match status" value="1"/>
</dbReference>
<dbReference type="Pfam" id="PF13639">
    <property type="entry name" value="zf-RING_2"/>
    <property type="match status" value="1"/>
</dbReference>
<dbReference type="CTD" id="151112"/>
<evidence type="ECO:0000256" key="4">
    <source>
        <dbReference type="PROSITE-ProRule" id="PRU00228"/>
    </source>
</evidence>
<dbReference type="PROSITE" id="PS50966">
    <property type="entry name" value="ZF_SWIM"/>
    <property type="match status" value="1"/>
</dbReference>
<evidence type="ECO:0000256" key="1">
    <source>
        <dbReference type="ARBA" id="ARBA00022723"/>
    </source>
</evidence>
<gene>
    <name evidence="9" type="primary">ZSWIM2</name>
</gene>
<dbReference type="CDD" id="cd16486">
    <property type="entry name" value="mRING-H2-C3H2C2D_ZSWM2"/>
    <property type="match status" value="1"/>
</dbReference>
<organism evidence="9 10">
    <name type="scientific">Ornithorhynchus anatinus</name>
    <name type="common">Duckbill platypus</name>
    <dbReference type="NCBI Taxonomy" id="9258"/>
    <lineage>
        <taxon>Eukaryota</taxon>
        <taxon>Metazoa</taxon>
        <taxon>Chordata</taxon>
        <taxon>Craniata</taxon>
        <taxon>Vertebrata</taxon>
        <taxon>Euteleostomi</taxon>
        <taxon>Mammalia</taxon>
        <taxon>Monotremata</taxon>
        <taxon>Ornithorhynchidae</taxon>
        <taxon>Ornithorhynchus</taxon>
    </lineage>
</organism>
<dbReference type="GeneID" id="103170087"/>
<dbReference type="InterPro" id="IPR043145">
    <property type="entry name" value="Znf_ZZ_sf"/>
</dbReference>
<dbReference type="Proteomes" id="UP000002279">
    <property type="component" value="Unplaced"/>
</dbReference>
<feature type="domain" description="RING-type" evidence="6">
    <location>
        <begin position="354"/>
        <end position="394"/>
    </location>
</feature>
<sequence>MPGGRRGGREERERRRRGAGTPGGGLRRQQDRALGGGIYLLREMGPAGFLLREEHPDGRNFRVYLGDPHSCNCTKFLKENHLCKHICWVLLKKFKLPRNHEYASRSGLGEREISELLNGLHQGQRTQLGQSAKLPQKEDGQIKQKTIDAQDVCPICQEVLLEKKLPVTYCRDGCGNSIHIKCMKIWADHQGDLKADSPVKCPLCRAEFAPLKHILEEFRNSSKLETAAEIEPLDKHLGIPCNHCKRFPIEGKCYRCTECADYHLCHECFSGCCHPLHLFVFRKKRNQKWRSLEGNLQLPPPDGNVRSTDPEKYNEEDMLPLQERTSCTPKHIIKILPLIPITKNSKLLSPGHQCRLCLKSFCLGQEVRLLPCNHKFHRECIDSWLLHKCNSCPIEGQVIYNPLTWKDTALRGKIKNAVSQAGIFHLEKHTEPELFVPGIRLFFKQPGCENAQKYLHSNLNRLQAETTNPNHSLILDSKCCLKSGDCNSEAHNDTVSQHFSSYLRDVSFGIFGNRSSERFLPSLAYRNMLLTGKKRPSINGGYADPNQKGTKAGPRNSGMLKKTVGNERRRDDLSSGSTLPRDLNLVVNLASTSHRCLKRTTKPPGKGRLQNNLLSKWHKLNPMSPRATEMSFVMKGFPLNRS</sequence>
<evidence type="ECO:0000259" key="8">
    <source>
        <dbReference type="PROSITE" id="PS50966"/>
    </source>
</evidence>
<dbReference type="PROSITE" id="PS01357">
    <property type="entry name" value="ZF_ZZ_1"/>
    <property type="match status" value="1"/>
</dbReference>